<evidence type="ECO:0000256" key="1">
    <source>
        <dbReference type="ARBA" id="ARBA00022729"/>
    </source>
</evidence>
<dbReference type="Proteomes" id="UP000002601">
    <property type="component" value="Chromosome"/>
</dbReference>
<dbReference type="PANTHER" id="PTHR47637:SF1">
    <property type="entry name" value="CHAPERONE SURA"/>
    <property type="match status" value="1"/>
</dbReference>
<dbReference type="PROSITE" id="PS51257">
    <property type="entry name" value="PROKAR_LIPOPROTEIN"/>
    <property type="match status" value="1"/>
</dbReference>
<dbReference type="Gene3D" id="1.10.4030.10">
    <property type="entry name" value="Porin chaperone SurA, peptide-binding domain"/>
    <property type="match status" value="2"/>
</dbReference>
<dbReference type="OrthoDB" id="5454722at2"/>
<dbReference type="KEGG" id="dsa:Desal_1987"/>
<dbReference type="SUPFAM" id="SSF109998">
    <property type="entry name" value="Triger factor/SurA peptide-binding domain-like"/>
    <property type="match status" value="1"/>
</dbReference>
<dbReference type="Gene3D" id="3.10.50.40">
    <property type="match status" value="1"/>
</dbReference>
<dbReference type="InterPro" id="IPR027304">
    <property type="entry name" value="Trigger_fact/SurA_dom_sf"/>
</dbReference>
<dbReference type="STRING" id="526222.Desal_1987"/>
<dbReference type="InterPro" id="IPR046357">
    <property type="entry name" value="PPIase_dom_sf"/>
</dbReference>
<dbReference type="InterPro" id="IPR050280">
    <property type="entry name" value="OMP_Chaperone_SurA"/>
</dbReference>
<dbReference type="RefSeq" id="WP_015851863.1">
    <property type="nucleotide sequence ID" value="NC_012881.1"/>
</dbReference>
<dbReference type="eggNOG" id="COG0760">
    <property type="taxonomic scope" value="Bacteria"/>
</dbReference>
<keyword evidence="3" id="KW-1185">Reference proteome</keyword>
<dbReference type="GO" id="GO:0003755">
    <property type="term" value="F:peptidyl-prolyl cis-trans isomerase activity"/>
    <property type="evidence" value="ECO:0007669"/>
    <property type="project" value="InterPro"/>
</dbReference>
<dbReference type="AlphaFoldDB" id="C6BV72"/>
<evidence type="ECO:0000313" key="2">
    <source>
        <dbReference type="EMBL" id="ACS80047.1"/>
    </source>
</evidence>
<gene>
    <name evidence="2" type="ordered locus">Desal_1987</name>
</gene>
<dbReference type="Pfam" id="PF13624">
    <property type="entry name" value="SurA_N_3"/>
    <property type="match status" value="1"/>
</dbReference>
<reference evidence="2 3" key="1">
    <citation type="submission" date="2009-06" db="EMBL/GenBank/DDBJ databases">
        <title>Complete sequence of Desulfovibrio salexigens DSM 2638.</title>
        <authorList>
            <consortium name="US DOE Joint Genome Institute"/>
            <person name="Lucas S."/>
            <person name="Copeland A."/>
            <person name="Lapidus A."/>
            <person name="Glavina del Rio T."/>
            <person name="Tice H."/>
            <person name="Bruce D."/>
            <person name="Goodwin L."/>
            <person name="Pitluck S."/>
            <person name="Munk A.C."/>
            <person name="Brettin T."/>
            <person name="Detter J.C."/>
            <person name="Han C."/>
            <person name="Tapia R."/>
            <person name="Larimer F."/>
            <person name="Land M."/>
            <person name="Hauser L."/>
            <person name="Kyrpides N."/>
            <person name="Anderson I."/>
            <person name="Wall J.D."/>
            <person name="Arkin A.P."/>
            <person name="Dehal P."/>
            <person name="Chivian D."/>
            <person name="Giles B."/>
            <person name="Hazen T.C."/>
        </authorList>
    </citation>
    <scope>NUCLEOTIDE SEQUENCE [LARGE SCALE GENOMIC DNA]</scope>
    <source>
        <strain evidence="3">ATCC 14822 / DSM 2638 / NCIMB 8403 / VKM B-1763</strain>
    </source>
</reference>
<proteinExistence type="predicted"/>
<keyword evidence="1" id="KW-0732">Signal</keyword>
<accession>C6BV72</accession>
<dbReference type="HOGENOM" id="CLU_054924_0_0_7"/>
<protein>
    <submittedName>
        <fullName evidence="2">Uncharacterized protein</fullName>
    </submittedName>
</protein>
<sequence>MKKILIGVLLACSLFGCQNKSEEPGIIARVNGNPIYLSQLEYKYDLTHEGVGGFVPSVEQVRAEYGQILGDLIVQELVAQELEQREIPVSDKELKEAEDEVRSDYPDDSFEQILIEEYIDINAWRSQLKYQLAMDKFFQDILRPEIKIDYKEAEKYYRTHLSDFYMPAGYKFVMVKGMGKDLVLKGVDLYREGLTPAAISAKLRKVSVREIWIRNGQIPANWKPFVEDLEPGKATPVITQKKEVFCLILKEKKEATLLTPLQAYPMVEKVLLERKLKEKFESWLKEKMATSKIKISKELLPEVEEIEQSASSEKSPVAE</sequence>
<dbReference type="EMBL" id="CP001649">
    <property type="protein sequence ID" value="ACS80047.1"/>
    <property type="molecule type" value="Genomic_DNA"/>
</dbReference>
<organism evidence="2 3">
    <name type="scientific">Maridesulfovibrio salexigens (strain ATCC 14822 / DSM 2638 / NCIMB 8403 / VKM B-1763)</name>
    <name type="common">Desulfovibrio salexigens</name>
    <dbReference type="NCBI Taxonomy" id="526222"/>
    <lineage>
        <taxon>Bacteria</taxon>
        <taxon>Pseudomonadati</taxon>
        <taxon>Thermodesulfobacteriota</taxon>
        <taxon>Desulfovibrionia</taxon>
        <taxon>Desulfovibrionales</taxon>
        <taxon>Desulfovibrionaceae</taxon>
        <taxon>Maridesulfovibrio</taxon>
    </lineage>
</organism>
<evidence type="ECO:0000313" key="3">
    <source>
        <dbReference type="Proteomes" id="UP000002601"/>
    </source>
</evidence>
<name>C6BV72_MARSD</name>
<dbReference type="PANTHER" id="PTHR47637">
    <property type="entry name" value="CHAPERONE SURA"/>
    <property type="match status" value="1"/>
</dbReference>